<name>A0A839UFK8_9HYPH</name>
<keyword evidence="2" id="KW-1185">Reference proteome</keyword>
<proteinExistence type="predicted"/>
<organism evidence="1 2">
    <name type="scientific">Phyllobacterium trifolii</name>
    <dbReference type="NCBI Taxonomy" id="300193"/>
    <lineage>
        <taxon>Bacteria</taxon>
        <taxon>Pseudomonadati</taxon>
        <taxon>Pseudomonadota</taxon>
        <taxon>Alphaproteobacteria</taxon>
        <taxon>Hyphomicrobiales</taxon>
        <taxon>Phyllobacteriaceae</taxon>
        <taxon>Phyllobacterium</taxon>
    </lineage>
</organism>
<protein>
    <submittedName>
        <fullName evidence="1">Uncharacterized protein</fullName>
    </submittedName>
</protein>
<dbReference type="AlphaFoldDB" id="A0A839UFK8"/>
<evidence type="ECO:0000313" key="2">
    <source>
        <dbReference type="Proteomes" id="UP000554520"/>
    </source>
</evidence>
<dbReference type="EMBL" id="JACHXN010000011">
    <property type="protein sequence ID" value="MBB3147279.1"/>
    <property type="molecule type" value="Genomic_DNA"/>
</dbReference>
<dbReference type="Proteomes" id="UP000554520">
    <property type="component" value="Unassembled WGS sequence"/>
</dbReference>
<reference evidence="1 2" key="1">
    <citation type="submission" date="2020-08" db="EMBL/GenBank/DDBJ databases">
        <title>Genomic Encyclopedia of Type Strains, Phase III (KMG-III): the genomes of soil and plant-associated and newly described type strains.</title>
        <authorList>
            <person name="Whitman W."/>
        </authorList>
    </citation>
    <scope>NUCLEOTIDE SEQUENCE [LARGE SCALE GENOMIC DNA]</scope>
    <source>
        <strain evidence="1 2">CECT 7015</strain>
    </source>
</reference>
<comment type="caution">
    <text evidence="1">The sequence shown here is derived from an EMBL/GenBank/DDBJ whole genome shotgun (WGS) entry which is preliminary data.</text>
</comment>
<evidence type="ECO:0000313" key="1">
    <source>
        <dbReference type="EMBL" id="MBB3147279.1"/>
    </source>
</evidence>
<gene>
    <name evidence="1" type="ORF">FHS21_003695</name>
</gene>
<accession>A0A839UFK8</accession>
<sequence>MGRDIISYGACNEHALREAASLVETPQEMEDLAARLEEIWRNRRGLVHNQISFTRAKDLAHRIFDDADVPRPFVKCIPANKHPRGFATAKHEIFIPELPYAGALIEVCAELLLGVLDPSLSSSRVSNTPLYFRNCMALADRYVDRFAHADARREIYVTVGKVYSSWAAIRPGDSLYEAAVGDGCRMFRRNGEPEPLRDP</sequence>